<sequence length="508" mass="53049">MAVTVGASPLGLGSLRRLPATARPLVRPGTVPAGIVHLGLGAFHRAHQAVYTEQAVARAGGDWGIIGVAPRSTEMVTRLVAQDCLFSVTTLSGAGSETQVVGALAGVRHAASDPAAIVALLADPSIRVVTLTVTEKAYQLDPASGRLRPDAEVTADLTTDRDPRTVPGLLVRGLLARAVADAGPLALVSCDNLPSNGTRLHSLVGQALTLLAESTGARNGADGARAERIADWLRANVTYPGTMVDRIVPASTPATLAAAQAALGVTDLAAVAAEPYRQWVIEDRFPGGRPAWERAGAVLTRDAGPWERLKLRALNGVHSATAYLGALAGRDTIADALAIPGLVGVLRRMIAEDVARSFDPPDGVSVVDYGDQVLERFGNPVIRHRTIQVAMDGSQKLPQRVLHTVVDLRAAGHRPRFATLVIAAWMRFVQGYADDGAALPLDDPLAQRIRAALAGAKDTPTGVADALFGLGEVFPAALADDEVVRELVLEWLTALDRHGVEATVAGAA</sequence>
<name>A0A495JKN2_9ACTN</name>
<dbReference type="PRINTS" id="PR00084">
    <property type="entry name" value="MTLDHDRGNASE"/>
</dbReference>
<dbReference type="PANTHER" id="PTHR43362:SF1">
    <property type="entry name" value="MANNITOL DEHYDROGENASE 2-RELATED"/>
    <property type="match status" value="1"/>
</dbReference>
<dbReference type="InterPro" id="IPR008927">
    <property type="entry name" value="6-PGluconate_DH-like_C_sf"/>
</dbReference>
<comment type="caution">
    <text evidence="5">The sequence shown here is derived from an EMBL/GenBank/DDBJ whole genome shotgun (WGS) entry which is preliminary data.</text>
</comment>
<dbReference type="InterPro" id="IPR036291">
    <property type="entry name" value="NAD(P)-bd_dom_sf"/>
</dbReference>
<dbReference type="InterPro" id="IPR050988">
    <property type="entry name" value="Mannitol_DH/Oxidoreductase"/>
</dbReference>
<evidence type="ECO:0000256" key="1">
    <source>
        <dbReference type="ARBA" id="ARBA00023002"/>
    </source>
</evidence>
<accession>A0A495JKN2</accession>
<proteinExistence type="predicted"/>
<dbReference type="AlphaFoldDB" id="A0A495JKN2"/>
<keyword evidence="6" id="KW-1185">Reference proteome</keyword>
<dbReference type="Gene3D" id="1.10.1040.10">
    <property type="entry name" value="N-(1-d-carboxylethyl)-l-norvaline Dehydrogenase, domain 2"/>
    <property type="match status" value="1"/>
</dbReference>
<evidence type="ECO:0000259" key="3">
    <source>
        <dbReference type="Pfam" id="PF01232"/>
    </source>
</evidence>
<reference evidence="5 6" key="1">
    <citation type="submission" date="2018-10" db="EMBL/GenBank/DDBJ databases">
        <title>Sequencing the genomes of 1000 actinobacteria strains.</title>
        <authorList>
            <person name="Klenk H.-P."/>
        </authorList>
    </citation>
    <scope>NUCLEOTIDE SEQUENCE [LARGE SCALE GENOMIC DNA]</scope>
    <source>
        <strain evidence="5 6">DSM 45175</strain>
    </source>
</reference>
<dbReference type="Pfam" id="PF08125">
    <property type="entry name" value="Mannitol_dh_C"/>
    <property type="match status" value="1"/>
</dbReference>
<dbReference type="OrthoDB" id="271711at2"/>
<evidence type="ECO:0000313" key="6">
    <source>
        <dbReference type="Proteomes" id="UP000277671"/>
    </source>
</evidence>
<keyword evidence="1" id="KW-0560">Oxidoreductase</keyword>
<protein>
    <submittedName>
        <fullName evidence="5">Fructuronate reductase</fullName>
    </submittedName>
</protein>
<evidence type="ECO:0000313" key="5">
    <source>
        <dbReference type="EMBL" id="RKR88914.1"/>
    </source>
</evidence>
<dbReference type="InterPro" id="IPR013131">
    <property type="entry name" value="Mannitol_DH_N"/>
</dbReference>
<dbReference type="InterPro" id="IPR013118">
    <property type="entry name" value="Mannitol_DH_C"/>
</dbReference>
<dbReference type="PANTHER" id="PTHR43362">
    <property type="entry name" value="MANNITOL DEHYDROGENASE DSF1-RELATED"/>
    <property type="match status" value="1"/>
</dbReference>
<dbReference type="Proteomes" id="UP000277671">
    <property type="component" value="Unassembled WGS sequence"/>
</dbReference>
<evidence type="ECO:0000256" key="2">
    <source>
        <dbReference type="ARBA" id="ARBA00048615"/>
    </source>
</evidence>
<dbReference type="EMBL" id="RBKT01000001">
    <property type="protein sequence ID" value="RKR88914.1"/>
    <property type="molecule type" value="Genomic_DNA"/>
</dbReference>
<comment type="catalytic activity">
    <reaction evidence="2">
        <text>D-mannitol 1-phosphate + NAD(+) = beta-D-fructose 6-phosphate + NADH + H(+)</text>
        <dbReference type="Rhea" id="RHEA:19661"/>
        <dbReference type="ChEBI" id="CHEBI:15378"/>
        <dbReference type="ChEBI" id="CHEBI:57540"/>
        <dbReference type="ChEBI" id="CHEBI:57634"/>
        <dbReference type="ChEBI" id="CHEBI:57945"/>
        <dbReference type="ChEBI" id="CHEBI:61381"/>
        <dbReference type="EC" id="1.1.1.17"/>
    </reaction>
</comment>
<organism evidence="5 6">
    <name type="scientific">Micromonospora pisi</name>
    <dbReference type="NCBI Taxonomy" id="589240"/>
    <lineage>
        <taxon>Bacteria</taxon>
        <taxon>Bacillati</taxon>
        <taxon>Actinomycetota</taxon>
        <taxon>Actinomycetes</taxon>
        <taxon>Micromonosporales</taxon>
        <taxon>Micromonosporaceae</taxon>
        <taxon>Micromonospora</taxon>
    </lineage>
</organism>
<dbReference type="Gene3D" id="3.40.50.720">
    <property type="entry name" value="NAD(P)-binding Rossmann-like Domain"/>
    <property type="match status" value="1"/>
</dbReference>
<dbReference type="InterPro" id="IPR013328">
    <property type="entry name" value="6PGD_dom2"/>
</dbReference>
<dbReference type="Pfam" id="PF01232">
    <property type="entry name" value="Mannitol_dh"/>
    <property type="match status" value="1"/>
</dbReference>
<evidence type="ECO:0000259" key="4">
    <source>
        <dbReference type="Pfam" id="PF08125"/>
    </source>
</evidence>
<dbReference type="RefSeq" id="WP_121157458.1">
    <property type="nucleotide sequence ID" value="NZ_RBKT01000001.1"/>
</dbReference>
<dbReference type="GO" id="GO:0008926">
    <property type="term" value="F:mannitol-1-phosphate 5-dehydrogenase activity"/>
    <property type="evidence" value="ECO:0007669"/>
    <property type="project" value="UniProtKB-EC"/>
</dbReference>
<feature type="domain" description="Mannitol dehydrogenase C-terminal" evidence="4">
    <location>
        <begin position="304"/>
        <end position="487"/>
    </location>
</feature>
<dbReference type="SUPFAM" id="SSF51735">
    <property type="entry name" value="NAD(P)-binding Rossmann-fold domains"/>
    <property type="match status" value="1"/>
</dbReference>
<dbReference type="SUPFAM" id="SSF48179">
    <property type="entry name" value="6-phosphogluconate dehydrogenase C-terminal domain-like"/>
    <property type="match status" value="1"/>
</dbReference>
<feature type="domain" description="Mannitol dehydrogenase N-terminal" evidence="3">
    <location>
        <begin position="34"/>
        <end position="293"/>
    </location>
</feature>
<gene>
    <name evidence="5" type="ORF">BDK92_3247</name>
</gene>
<dbReference type="InterPro" id="IPR000669">
    <property type="entry name" value="Mannitol_DH"/>
</dbReference>